<keyword evidence="3" id="KW-1185">Reference proteome</keyword>
<dbReference type="AlphaFoldDB" id="A0A420Y0V4"/>
<feature type="signal peptide" evidence="1">
    <location>
        <begin position="1"/>
        <end position="20"/>
    </location>
</feature>
<dbReference type="EMBL" id="QVQW01000072">
    <property type="protein sequence ID" value="RKU41557.1"/>
    <property type="molecule type" value="Genomic_DNA"/>
</dbReference>
<comment type="caution">
    <text evidence="2">The sequence shown here is derived from an EMBL/GenBank/DDBJ whole genome shotgun (WGS) entry which is preliminary data.</text>
</comment>
<evidence type="ECO:0000313" key="2">
    <source>
        <dbReference type="EMBL" id="RKU41557.1"/>
    </source>
</evidence>
<accession>A0A420Y0V4</accession>
<gene>
    <name evidence="2" type="ORF">DL546_003100</name>
</gene>
<evidence type="ECO:0000313" key="3">
    <source>
        <dbReference type="Proteomes" id="UP000275385"/>
    </source>
</evidence>
<proteinExistence type="predicted"/>
<dbReference type="Proteomes" id="UP000275385">
    <property type="component" value="Unassembled WGS sequence"/>
</dbReference>
<organism evidence="2 3">
    <name type="scientific">Coniochaeta pulveracea</name>
    <dbReference type="NCBI Taxonomy" id="177199"/>
    <lineage>
        <taxon>Eukaryota</taxon>
        <taxon>Fungi</taxon>
        <taxon>Dikarya</taxon>
        <taxon>Ascomycota</taxon>
        <taxon>Pezizomycotina</taxon>
        <taxon>Sordariomycetes</taxon>
        <taxon>Sordariomycetidae</taxon>
        <taxon>Coniochaetales</taxon>
        <taxon>Coniochaetaceae</taxon>
        <taxon>Coniochaeta</taxon>
    </lineage>
</organism>
<reference evidence="2 3" key="1">
    <citation type="submission" date="2018-08" db="EMBL/GenBank/DDBJ databases">
        <title>Draft genome of the lignicolous fungus Coniochaeta pulveracea.</title>
        <authorList>
            <person name="Borstlap C.J."/>
            <person name="De Witt R.N."/>
            <person name="Botha A."/>
            <person name="Volschenk H."/>
        </authorList>
    </citation>
    <scope>NUCLEOTIDE SEQUENCE [LARGE SCALE GENOMIC DNA]</scope>
    <source>
        <strain evidence="2 3">CAB683</strain>
    </source>
</reference>
<name>A0A420Y0V4_9PEZI</name>
<sequence>MALLHSVCSLLWRWLRHLSALQGPPGPLRPRWREDLGQRADKPLVSGFFPHAVVKTVALLAGRDSLLAGAYHAFNLDWSCVLAPVLTELEPGVGLGDMTPLADATFQALDDGDLVVFHLQVAPESDSELMEVDEEDD</sequence>
<evidence type="ECO:0000256" key="1">
    <source>
        <dbReference type="SAM" id="SignalP"/>
    </source>
</evidence>
<feature type="chain" id="PRO_5019583354" evidence="1">
    <location>
        <begin position="21"/>
        <end position="137"/>
    </location>
</feature>
<keyword evidence="1" id="KW-0732">Signal</keyword>
<protein>
    <submittedName>
        <fullName evidence="2">Uncharacterized protein</fullName>
    </submittedName>
</protein>